<dbReference type="EMBL" id="CP072011">
    <property type="protein sequence ID" value="QTH14574.1"/>
    <property type="molecule type" value="Genomic_DNA"/>
</dbReference>
<evidence type="ECO:0000313" key="5">
    <source>
        <dbReference type="EMBL" id="QTH14574.1"/>
    </source>
</evidence>
<evidence type="ECO:0000256" key="3">
    <source>
        <dbReference type="ARBA" id="ARBA00023172"/>
    </source>
</evidence>
<dbReference type="CDD" id="cd00397">
    <property type="entry name" value="DNA_BRE_C"/>
    <property type="match status" value="1"/>
</dbReference>
<feature type="domain" description="Tyr recombinase" evidence="4">
    <location>
        <begin position="163"/>
        <end position="383"/>
    </location>
</feature>
<evidence type="ECO:0000313" key="6">
    <source>
        <dbReference type="Proteomes" id="UP000663914"/>
    </source>
</evidence>
<dbReference type="Gene3D" id="1.10.443.10">
    <property type="entry name" value="Intergrase catalytic core"/>
    <property type="match status" value="1"/>
</dbReference>
<dbReference type="PANTHER" id="PTHR30349:SF81">
    <property type="entry name" value="TYROSINE RECOMBINASE XERC"/>
    <property type="match status" value="1"/>
</dbReference>
<dbReference type="Pfam" id="PF00589">
    <property type="entry name" value="Phage_integrase"/>
    <property type="match status" value="1"/>
</dbReference>
<accession>A0A8B6URP7</accession>
<organism evidence="5 6">
    <name type="scientific">Pseudomonas corrugata</name>
    <dbReference type="NCBI Taxonomy" id="47879"/>
    <lineage>
        <taxon>Bacteria</taxon>
        <taxon>Pseudomonadati</taxon>
        <taxon>Pseudomonadota</taxon>
        <taxon>Gammaproteobacteria</taxon>
        <taxon>Pseudomonadales</taxon>
        <taxon>Pseudomonadaceae</taxon>
        <taxon>Pseudomonas</taxon>
    </lineage>
</organism>
<dbReference type="GO" id="GO:0007059">
    <property type="term" value="P:chromosome segregation"/>
    <property type="evidence" value="ECO:0007669"/>
    <property type="project" value="UniProtKB-KW"/>
</dbReference>
<proteinExistence type="predicted"/>
<keyword evidence="3" id="KW-0233">DNA recombination</keyword>
<dbReference type="Proteomes" id="UP000663914">
    <property type="component" value="Chromosome"/>
</dbReference>
<dbReference type="PANTHER" id="PTHR30349">
    <property type="entry name" value="PHAGE INTEGRASE-RELATED"/>
    <property type="match status" value="1"/>
</dbReference>
<dbReference type="GO" id="GO:0006310">
    <property type="term" value="P:DNA recombination"/>
    <property type="evidence" value="ECO:0007669"/>
    <property type="project" value="UniProtKB-KW"/>
</dbReference>
<dbReference type="GO" id="GO:0015074">
    <property type="term" value="P:DNA integration"/>
    <property type="evidence" value="ECO:0007669"/>
    <property type="project" value="UniProtKB-KW"/>
</dbReference>
<gene>
    <name evidence="5" type="ORF">C4C32_01295</name>
</gene>
<protein>
    <submittedName>
        <fullName evidence="5">Tyrosine-type recombinase/integrase</fullName>
    </submittedName>
</protein>
<keyword evidence="2" id="KW-0229">DNA integration</keyword>
<dbReference type="PROSITE" id="PS51898">
    <property type="entry name" value="TYR_RECOMBINASE"/>
    <property type="match status" value="1"/>
</dbReference>
<name>A0A8B6URP7_9PSED</name>
<dbReference type="SUPFAM" id="SSF56349">
    <property type="entry name" value="DNA breaking-rejoining enzymes"/>
    <property type="match status" value="1"/>
</dbReference>
<keyword evidence="1" id="KW-0159">Chromosome partition</keyword>
<dbReference type="AlphaFoldDB" id="A0A8B6URP7"/>
<evidence type="ECO:0000256" key="2">
    <source>
        <dbReference type="ARBA" id="ARBA00022908"/>
    </source>
</evidence>
<evidence type="ECO:0000259" key="4">
    <source>
        <dbReference type="PROSITE" id="PS51898"/>
    </source>
</evidence>
<dbReference type="InterPro" id="IPR011010">
    <property type="entry name" value="DNA_brk_join_enz"/>
</dbReference>
<dbReference type="InterPro" id="IPR050090">
    <property type="entry name" value="Tyrosine_recombinase_XerCD"/>
</dbReference>
<reference evidence="5" key="1">
    <citation type="book" date="2019" name="MICROBIAL BIOTECHNOLOGY" publisher="Unknown Publisher">
        <title>Optimization of recombineering for directed mutagenesis of bacteria Pseudomonas corrugata 3'.</title>
        <authorList>
            <person name="Buinitskaja S.V."/>
            <person name="Pilipenok N."/>
            <person name="Valentovich L.N."/>
        </authorList>
    </citation>
    <scope>NUCLEOTIDE SEQUENCE</scope>
    <source>
        <strain evidence="5">3prime</strain>
    </source>
</reference>
<reference evidence="5" key="2">
    <citation type="submission" date="2021-03" db="EMBL/GenBank/DDBJ databases">
        <authorList>
            <person name="Valentovich L.N."/>
            <person name="Akhremchuk A.E."/>
            <person name="Miamin V.E."/>
        </authorList>
    </citation>
    <scope>NUCLEOTIDE SEQUENCE</scope>
    <source>
        <strain evidence="5">3prime</strain>
    </source>
</reference>
<sequence length="409" mass="45932">MRVVVVNQRRLDLGESLLNEDGPVVSGEESVVGAALFDENECIVPLVSEFLTNAAKDHSLAFQSVGTYGRNIGYFLTHIRRQGAYQHLSHDEALLTVNRLTIAQYLEHLRNVEGLDSTTIRNRDACLRTYISGFLCVAQNDSPPLRTTDPYSLGFISPKPKRRLVNPCSLSDLKVLMLRSRYERERLLLQFIFDSGVRRSEVGRVTAGAINTALAFATSNFICDGNEMPIKPEYCPLYIHGSKGSGNEEKPRWALVSRITLERVKKYMASPLYRKYARGYVHGEAPCFFNAEGRRYTADAISQLLRRLSEKAVAKRLISKSISPHKLRHGNAYAILNSPDLGSDFVERLVITQKSLGHARTETTEVYTQVPHDLYKVLSAETGEVITRATFMAELYSQTKLKIDLAAKK</sequence>
<dbReference type="InterPro" id="IPR002104">
    <property type="entry name" value="Integrase_catalytic"/>
</dbReference>
<dbReference type="RefSeq" id="WP_065946602.1">
    <property type="nucleotide sequence ID" value="NZ_CP072011.1"/>
</dbReference>
<dbReference type="GO" id="GO:0003677">
    <property type="term" value="F:DNA binding"/>
    <property type="evidence" value="ECO:0007669"/>
    <property type="project" value="InterPro"/>
</dbReference>
<dbReference type="InterPro" id="IPR013762">
    <property type="entry name" value="Integrase-like_cat_sf"/>
</dbReference>
<evidence type="ECO:0000256" key="1">
    <source>
        <dbReference type="ARBA" id="ARBA00022829"/>
    </source>
</evidence>